<name>A0A392UJQ9_9FABA</name>
<sequence length="59" mass="7281">MLTNKILEWGPKPFRMLKCWRDIEGYQDFVREKWRDFKVEGWGGYVLKEKFKAIKKDLK</sequence>
<dbReference type="Proteomes" id="UP000265520">
    <property type="component" value="Unassembled WGS sequence"/>
</dbReference>
<evidence type="ECO:0000313" key="2">
    <source>
        <dbReference type="Proteomes" id="UP000265520"/>
    </source>
</evidence>
<dbReference type="AlphaFoldDB" id="A0A392UJQ9"/>
<accession>A0A392UJQ9</accession>
<keyword evidence="1" id="KW-0418">Kinase</keyword>
<dbReference type="GO" id="GO:0016301">
    <property type="term" value="F:kinase activity"/>
    <property type="evidence" value="ECO:0007669"/>
    <property type="project" value="UniProtKB-KW"/>
</dbReference>
<feature type="non-terminal residue" evidence="1">
    <location>
        <position position="59"/>
    </location>
</feature>
<comment type="caution">
    <text evidence="1">The sequence shown here is derived from an EMBL/GenBank/DDBJ whole genome shotgun (WGS) entry which is preliminary data.</text>
</comment>
<organism evidence="1 2">
    <name type="scientific">Trifolium medium</name>
    <dbReference type="NCBI Taxonomy" id="97028"/>
    <lineage>
        <taxon>Eukaryota</taxon>
        <taxon>Viridiplantae</taxon>
        <taxon>Streptophyta</taxon>
        <taxon>Embryophyta</taxon>
        <taxon>Tracheophyta</taxon>
        <taxon>Spermatophyta</taxon>
        <taxon>Magnoliopsida</taxon>
        <taxon>eudicotyledons</taxon>
        <taxon>Gunneridae</taxon>
        <taxon>Pentapetalae</taxon>
        <taxon>rosids</taxon>
        <taxon>fabids</taxon>
        <taxon>Fabales</taxon>
        <taxon>Fabaceae</taxon>
        <taxon>Papilionoideae</taxon>
        <taxon>50 kb inversion clade</taxon>
        <taxon>NPAAA clade</taxon>
        <taxon>Hologalegina</taxon>
        <taxon>IRL clade</taxon>
        <taxon>Trifolieae</taxon>
        <taxon>Trifolium</taxon>
    </lineage>
</organism>
<protein>
    <submittedName>
        <fullName evidence="1">Cysteine-rich receptor-like protein kinase</fullName>
    </submittedName>
</protein>
<dbReference type="EMBL" id="LXQA010821743">
    <property type="protein sequence ID" value="MCI72610.1"/>
    <property type="molecule type" value="Genomic_DNA"/>
</dbReference>
<proteinExistence type="predicted"/>
<keyword evidence="1" id="KW-0808">Transferase</keyword>
<reference evidence="1 2" key="1">
    <citation type="journal article" date="2018" name="Front. Plant Sci.">
        <title>Red Clover (Trifolium pratense) and Zigzag Clover (T. medium) - A Picture of Genomic Similarities and Differences.</title>
        <authorList>
            <person name="Dluhosova J."/>
            <person name="Istvanek J."/>
            <person name="Nedelnik J."/>
            <person name="Repkova J."/>
        </authorList>
    </citation>
    <scope>NUCLEOTIDE SEQUENCE [LARGE SCALE GENOMIC DNA]</scope>
    <source>
        <strain evidence="2">cv. 10/8</strain>
        <tissue evidence="1">Leaf</tissue>
    </source>
</reference>
<keyword evidence="2" id="KW-1185">Reference proteome</keyword>
<keyword evidence="1" id="KW-0675">Receptor</keyword>
<evidence type="ECO:0000313" key="1">
    <source>
        <dbReference type="EMBL" id="MCI72610.1"/>
    </source>
</evidence>